<dbReference type="InterPro" id="IPR000722">
    <property type="entry name" value="RNA_pol_asu"/>
</dbReference>
<sequence>MENFPKNLNIKNQRNFIQKKLLKGYSKIHELKLVTIGLASPEKIKSWAEKELPNGKIFGEVTNANTFHYRTFKPSKGGLFCERIFGPIKDFECACGKRQKPTALESKKILEHEQTTRYFCPNCDVEYTWSIIRRYQLGYIKFNAPVTHLWYLKTNPSYLSILFDMKRKHLESIIYCTESITLENMWRSVEKNAKLNPSPTELYKNWQKLFSIEQNMQKYFRKNAINKKTKKQKKRVFREKCLKKGMIFQKVNWIFLNSENLKTDIENNKNLVNSQSVPYFESLSQKKTNIFLNIQKPCVSHKSKPLVLQKQKQFFSNIFHNVWKTILTKMYKKALNQIDFQLYFLENTFFPHFMLNYQNFEKKNRFQTINEIQKNEQNLLKNEQHFSKVPLYAENLDGKQQFLGRMKFPIKMCKFLYVNSFSNSISNNIQKNSGQILNLINDFPQNECISQNTPFSTYLQIFSKKNKKYLNLQNCLVFVESTEKTKLFFKSSMFKNNDQQIEQFWNSFYFLFESGIFFISQKTKKTLCFTQVKTSGFANKKFISKKKLLFLINMVGFFHKMFIFKNAKFSTKKFQKIQSFLFAFFLRKKDFVSRETNEKPKVLQQNKFEHSLSFNAKGHTKNQNQNQVFMEKDSISFQFLKNFYDFPKTRKKINFTIEPNSLILSPFEFLNNISNVEKILLNFQEYAKIEFSLILQNKSFTDLQTFPNFLQEKFYTSGFQNTSQFPFFVSIFQQIPKNQTSSGTADFYVQNIELNQSQISKFFEKNIFEYFCLCLFFPTFQFLFPNSLFYNLQQKFRNPQINNVFEQNVSNLEIQNQYKNRENKNFDENVPCLHFFKIFDMSIQTKDNTILKNQTFLNFQKLLNSSFLFFSHDLFFEMQTKKVVHRFPVNSSRLNRDFLTDSRLETNSYSLFDDNVQKHFPQFNEINMQCSNNNLKIENFNTKVVFRKKLFKKMQQLQKTKFLPWQIQKEMFNSEVLNSKNKKIVFQSSIPRKVSKSLKLNPLNQNNTFDNSNFMYTKEKPWIWNFSLFSKQKYKFQTPEMGKTPFVSYGKQGNGLFQGSNFLKNFVYTIAYNFLWNNDSDWKYFVYSNSFFVHKFEDIPLFEYSSFSKTKNAFFLSPGTSFSNLDDSFLSFLSSQIDSFQKNFLIGAGILEKLLTEYNSFELRKMTKQHQILLPKINQTIRFLKQTTKTKKDVLKIQKYFQKREHIIRRLKFLRKFFRRNSNPNFMILRNLPVLPPDLRPILKLQNQIAASDLNRFYQRIIYRNDRFKKFSKDSATNQSFEIQYAQRLLQEAVDNLIQNGKGGVKPETNSRGQALKSLSEILKGKQGRFRQYLLGKRVDYSGRSVIVVGPQLKLYECGLPKEMAFELFLPFLIQYILHSKLAKTVIGAKNLLKTNSTFTFHLLHKVLQNIPVLLNRAPTLHRLGFQAFLPKLIEGRAILLHPMVCPAFNADFDGDQMAVHIPLTVEARTEAWKFMLATNNLMNSATGEPILLPSQDMVLGCYYLTLDYYSKSVATQFLNVLKKQNISGSQTIENFSSLKGPSDTIVQNGFFTNFPHKKIQKFQYFIREHKSFLLYNNFHEILATYQKKEINLHTAVWVKWNAPVNFGNDYLKPVEIRLQKNGSWQLIQPKYTTFYNQKNHKFSQFIRTTTGRILMNLMIQKSMYFNT</sequence>
<geneLocation type="chloroplast" evidence="12"/>
<name>A0A2R4PAT6_9CHLO</name>
<dbReference type="Pfam" id="PF00623">
    <property type="entry name" value="RNA_pol_Rpb1_2"/>
    <property type="match status" value="2"/>
</dbReference>
<reference evidence="12" key="1">
    <citation type="submission" date="2017-03" db="EMBL/GenBank/DDBJ databases">
        <title>Chloroplast and mitochondrial genomes in Hydrodictyaceae.</title>
        <authorList>
            <person name="McManus H.A."/>
            <person name="Fucikova K."/>
            <person name="Lewis L.A."/>
            <person name="Lewis P.O."/>
            <person name="Karol K.G."/>
        </authorList>
    </citation>
    <scope>NUCLEOTIDE SEQUENCE</scope>
</reference>
<comment type="catalytic activity">
    <reaction evidence="8 9 10">
        <text>RNA(n) + a ribonucleoside 5'-triphosphate = RNA(n+1) + diphosphate</text>
        <dbReference type="Rhea" id="RHEA:21248"/>
        <dbReference type="Rhea" id="RHEA-COMP:14527"/>
        <dbReference type="Rhea" id="RHEA-COMP:17342"/>
        <dbReference type="ChEBI" id="CHEBI:33019"/>
        <dbReference type="ChEBI" id="CHEBI:61557"/>
        <dbReference type="ChEBI" id="CHEBI:140395"/>
        <dbReference type="EC" id="2.7.7.6"/>
    </reaction>
</comment>
<feature type="binding site" evidence="9">
    <location>
        <position position="123"/>
    </location>
    <ligand>
        <name>Zn(2+)</name>
        <dbReference type="ChEBI" id="CHEBI:29105"/>
    </ligand>
</feature>
<comment type="subunit">
    <text evidence="9">In plastids the minimal PEP RNA polymerase catalytic core is composed of four subunits: alpha, beta, beta', and beta''. When a (nuclear-encoded) sigma factor is associated with the core the holoenzyme is formed, which can initiate transcription.</text>
</comment>
<feature type="binding site" evidence="9">
    <location>
        <position position="120"/>
    </location>
    <ligand>
        <name>Zn(2+)</name>
        <dbReference type="ChEBI" id="CHEBI:29105"/>
    </ligand>
</feature>
<dbReference type="EMBL" id="KY792695">
    <property type="protein sequence ID" value="AVX48176.1"/>
    <property type="molecule type" value="Genomic_DNA"/>
</dbReference>
<dbReference type="Gene3D" id="2.40.40.20">
    <property type="match status" value="1"/>
</dbReference>
<evidence type="ECO:0000256" key="4">
    <source>
        <dbReference type="ARBA" id="ARBA00022640"/>
    </source>
</evidence>
<dbReference type="SMART" id="SM00663">
    <property type="entry name" value="RPOLA_N"/>
    <property type="match status" value="1"/>
</dbReference>
<dbReference type="InterPro" id="IPR007066">
    <property type="entry name" value="RNA_pol_Rpb1_3"/>
</dbReference>
<dbReference type="HAMAP" id="MF_01323">
    <property type="entry name" value="RNApol_bact_RpoC1"/>
    <property type="match status" value="1"/>
</dbReference>
<keyword evidence="4 12" id="KW-0934">Plastid</keyword>
<evidence type="ECO:0000256" key="5">
    <source>
        <dbReference type="ARBA" id="ARBA00022679"/>
    </source>
</evidence>
<evidence type="ECO:0000256" key="1">
    <source>
        <dbReference type="ARBA" id="ARBA00004026"/>
    </source>
</evidence>
<evidence type="ECO:0000256" key="9">
    <source>
        <dbReference type="HAMAP-Rule" id="MF_01323"/>
    </source>
</evidence>
<keyword evidence="9" id="KW-0862">Zinc</keyword>
<evidence type="ECO:0000313" key="12">
    <source>
        <dbReference type="EMBL" id="AVX48176.1"/>
    </source>
</evidence>
<feature type="binding site" evidence="9">
    <location>
        <position position="95"/>
    </location>
    <ligand>
        <name>Zn(2+)</name>
        <dbReference type="ChEBI" id="CHEBI:29105"/>
    </ligand>
</feature>
<keyword evidence="12" id="KW-0150">Chloroplast</keyword>
<feature type="binding site" evidence="9">
    <location>
        <position position="1452"/>
    </location>
    <ligand>
        <name>Mg(2+)</name>
        <dbReference type="ChEBI" id="CHEBI:18420"/>
    </ligand>
</feature>
<dbReference type="SUPFAM" id="SSF64484">
    <property type="entry name" value="beta and beta-prime subunits of DNA dependent RNA-polymerase"/>
    <property type="match status" value="2"/>
</dbReference>
<comment type="subcellular location">
    <subcellularLocation>
        <location evidence="9">Plastid</location>
        <location evidence="9">Chloroplast</location>
    </subcellularLocation>
</comment>
<gene>
    <name evidence="9 12" type="primary">rpoC1</name>
</gene>
<feature type="domain" description="RNA polymerase N-terminal" evidence="11">
    <location>
        <begin position="1225"/>
        <end position="1506"/>
    </location>
</feature>
<keyword evidence="7 9" id="KW-0804">Transcription</keyword>
<comment type="similarity">
    <text evidence="2 9">Belongs to the RNA polymerase beta' chain family. RpoC1 subfamily.</text>
</comment>
<comment type="cofactor">
    <cofactor evidence="9">
        <name>Mg(2+)</name>
        <dbReference type="ChEBI" id="CHEBI:18420"/>
    </cofactor>
    <text evidence="9">Binds 1 Mg(2+) ion per subunit.</text>
</comment>
<dbReference type="GO" id="GO:0003677">
    <property type="term" value="F:DNA binding"/>
    <property type="evidence" value="ECO:0007669"/>
    <property type="project" value="UniProtKB-UniRule"/>
</dbReference>
<keyword evidence="5 9" id="KW-0808">Transferase</keyword>
<proteinExistence type="inferred from homology"/>
<evidence type="ECO:0000256" key="6">
    <source>
        <dbReference type="ARBA" id="ARBA00022695"/>
    </source>
</evidence>
<dbReference type="GO" id="GO:0006351">
    <property type="term" value="P:DNA-templated transcription"/>
    <property type="evidence" value="ECO:0007669"/>
    <property type="project" value="UniProtKB-UniRule"/>
</dbReference>
<dbReference type="Gene3D" id="4.10.860.120">
    <property type="entry name" value="RNA polymerase II, clamp domain"/>
    <property type="match status" value="1"/>
</dbReference>
<dbReference type="PANTHER" id="PTHR19376">
    <property type="entry name" value="DNA-DIRECTED RNA POLYMERASE"/>
    <property type="match status" value="1"/>
</dbReference>
<evidence type="ECO:0000256" key="7">
    <source>
        <dbReference type="ARBA" id="ARBA00023163"/>
    </source>
</evidence>
<dbReference type="InterPro" id="IPR006592">
    <property type="entry name" value="RNA_pol_N"/>
</dbReference>
<dbReference type="GO" id="GO:0000428">
    <property type="term" value="C:DNA-directed RNA polymerase complex"/>
    <property type="evidence" value="ECO:0007669"/>
    <property type="project" value="UniProtKB-KW"/>
</dbReference>
<feature type="binding site" evidence="9">
    <location>
        <position position="1456"/>
    </location>
    <ligand>
        <name>Mg(2+)</name>
        <dbReference type="ChEBI" id="CHEBI:18420"/>
    </ligand>
</feature>
<evidence type="ECO:0000256" key="10">
    <source>
        <dbReference type="RuleBase" id="RU004279"/>
    </source>
</evidence>
<comment type="cofactor">
    <cofactor evidence="9">
        <name>Zn(2+)</name>
        <dbReference type="ChEBI" id="CHEBI:29105"/>
    </cofactor>
    <text evidence="9">Binds 1 Zn(2+) ion per subunit.</text>
</comment>
<keyword evidence="9" id="KW-0460">Magnesium</keyword>
<dbReference type="Gene3D" id="1.10.274.100">
    <property type="entry name" value="RNA polymerase Rpb1, domain 3"/>
    <property type="match status" value="1"/>
</dbReference>
<organism evidence="12">
    <name type="scientific">Hariotina reticulata</name>
    <dbReference type="NCBI Taxonomy" id="183314"/>
    <lineage>
        <taxon>Eukaryota</taxon>
        <taxon>Viridiplantae</taxon>
        <taxon>Chlorophyta</taxon>
        <taxon>core chlorophytes</taxon>
        <taxon>Chlorophyceae</taxon>
        <taxon>CS clade</taxon>
        <taxon>Sphaeropleales</taxon>
        <taxon>Scenedesmaceae</taxon>
        <taxon>Hariotina</taxon>
    </lineage>
</organism>
<comment type="function">
    <text evidence="1 9 10">DNA-dependent RNA polymerase catalyzes the transcription of DNA into RNA using the four ribonucleoside triphosphates as substrates.</text>
</comment>
<evidence type="ECO:0000256" key="3">
    <source>
        <dbReference type="ARBA" id="ARBA00022478"/>
    </source>
</evidence>
<dbReference type="InterPro" id="IPR045867">
    <property type="entry name" value="DNA-dir_RpoC_beta_prime"/>
</dbReference>
<dbReference type="InterPro" id="IPR007080">
    <property type="entry name" value="RNA_pol_Rpb1_1"/>
</dbReference>
<dbReference type="GO" id="GO:0003899">
    <property type="term" value="F:DNA-directed RNA polymerase activity"/>
    <property type="evidence" value="ECO:0007669"/>
    <property type="project" value="UniProtKB-UniRule"/>
</dbReference>
<dbReference type="Pfam" id="PF04983">
    <property type="entry name" value="RNA_pol_Rpb1_3"/>
    <property type="match status" value="1"/>
</dbReference>
<dbReference type="Pfam" id="PF04997">
    <property type="entry name" value="RNA_pol_Rpb1_1"/>
    <property type="match status" value="2"/>
</dbReference>
<protein>
    <recommendedName>
        <fullName evidence="9">DNA-directed RNA polymerase subunit beta'</fullName>
        <ecNumber evidence="9">2.7.7.6</ecNumber>
    </recommendedName>
    <alternativeName>
        <fullName evidence="9">PEP</fullName>
    </alternativeName>
    <alternativeName>
        <fullName evidence="9">Plastid-encoded RNA polymerase subunit beta'</fullName>
        <shortName evidence="9">RNA polymerase subunit beta'</shortName>
    </alternativeName>
</protein>
<keyword evidence="6 9" id="KW-0548">Nucleotidyltransferase</keyword>
<keyword evidence="9" id="KW-0479">Metal-binding</keyword>
<evidence type="ECO:0000256" key="8">
    <source>
        <dbReference type="ARBA" id="ARBA00048552"/>
    </source>
</evidence>
<accession>A0A2R4PAT6</accession>
<feature type="binding site" evidence="9">
    <location>
        <position position="93"/>
    </location>
    <ligand>
        <name>Zn(2+)</name>
        <dbReference type="ChEBI" id="CHEBI:29105"/>
    </ligand>
</feature>
<dbReference type="GO" id="GO:0009507">
    <property type="term" value="C:chloroplast"/>
    <property type="evidence" value="ECO:0007669"/>
    <property type="project" value="UniProtKB-SubCell"/>
</dbReference>
<evidence type="ECO:0000259" key="11">
    <source>
        <dbReference type="SMART" id="SM00663"/>
    </source>
</evidence>
<evidence type="ECO:0000256" key="2">
    <source>
        <dbReference type="ARBA" id="ARBA00007207"/>
    </source>
</evidence>
<keyword evidence="3 9" id="KW-0240">DNA-directed RNA polymerase</keyword>
<dbReference type="InterPro" id="IPR044893">
    <property type="entry name" value="RNA_pol_Rpb1_clamp_domain"/>
</dbReference>
<feature type="binding site" evidence="9">
    <location>
        <position position="1454"/>
    </location>
    <ligand>
        <name>Mg(2+)</name>
        <dbReference type="ChEBI" id="CHEBI:18420"/>
    </ligand>
</feature>
<dbReference type="Gene3D" id="1.10.40.90">
    <property type="match status" value="1"/>
</dbReference>
<dbReference type="InterPro" id="IPR042102">
    <property type="entry name" value="RNA_pol_Rpb1_3_sf"/>
</dbReference>
<dbReference type="PANTHER" id="PTHR19376:SF54">
    <property type="entry name" value="DNA-DIRECTED RNA POLYMERASE SUBUNIT BETA"/>
    <property type="match status" value="1"/>
</dbReference>
<dbReference type="EC" id="2.7.7.6" evidence="9"/>
<dbReference type="GO" id="GO:0000287">
    <property type="term" value="F:magnesium ion binding"/>
    <property type="evidence" value="ECO:0007669"/>
    <property type="project" value="UniProtKB-UniRule"/>
</dbReference>
<dbReference type="InterPro" id="IPR034678">
    <property type="entry name" value="RNApol_RpoC1"/>
</dbReference>
<dbReference type="GO" id="GO:0008270">
    <property type="term" value="F:zinc ion binding"/>
    <property type="evidence" value="ECO:0007669"/>
    <property type="project" value="UniProtKB-UniRule"/>
</dbReference>